<feature type="domain" description="Putative exodeoxyribonuclease 8 PDDEXK-like" evidence="1">
    <location>
        <begin position="23"/>
        <end position="252"/>
    </location>
</feature>
<evidence type="ECO:0000313" key="3">
    <source>
        <dbReference type="Proteomes" id="UP000674416"/>
    </source>
</evidence>
<proteinExistence type="predicted"/>
<protein>
    <recommendedName>
        <fullName evidence="1">Putative exodeoxyribonuclease 8 PDDEXK-like domain-containing protein</fullName>
    </recommendedName>
</protein>
<sequence>MQSLLHLNKKNYYSREIDQQYMSNSQFKSFLECEAATMAKINGEYTEPSSEALLFGSYVHAWLEGPEAFDEFKQNTPALFTNKGQLYKQYQLADIMIETIQNDPLCMFVLTGRKEEIITADLFGVPWKGKIDVYDPDAGRFADLKTTRALRGKIWDNELGYCSFVEAYGYIGQMALYAEIEKRMTGRSEWLEPLIVGVSKEDPPDNAVINIDESRMAVELEDIEKKMDRILQVKHGGQKPERCEKCRYCRRTKQLDGIIHFTELIG</sequence>
<accession>A0ABS4CTE2</accession>
<organism evidence="2 3">
    <name type="scientific">Bacillus capparidis</name>
    <dbReference type="NCBI Taxonomy" id="1840411"/>
    <lineage>
        <taxon>Bacteria</taxon>
        <taxon>Bacillati</taxon>
        <taxon>Bacillota</taxon>
        <taxon>Bacilli</taxon>
        <taxon>Bacillales</taxon>
        <taxon>Bacillaceae</taxon>
        <taxon>Bacillus</taxon>
    </lineage>
</organism>
<dbReference type="InterPro" id="IPR011604">
    <property type="entry name" value="PDDEXK-like_dom_sf"/>
</dbReference>
<reference evidence="2 3" key="1">
    <citation type="submission" date="2021-01" db="EMBL/GenBank/DDBJ databases">
        <title>Genomic Encyclopedia of Type Strains, Phase IV (KMG-IV): sequencing the most valuable type-strain genomes for metagenomic binning, comparative biology and taxonomic classification.</title>
        <authorList>
            <person name="Goeker M."/>
        </authorList>
    </citation>
    <scope>NUCLEOTIDE SEQUENCE [LARGE SCALE GENOMIC DNA]</scope>
    <source>
        <strain evidence="2 3">DSM 103394</strain>
    </source>
</reference>
<dbReference type="EMBL" id="JAFDST010000001">
    <property type="protein sequence ID" value="MBP1080837.1"/>
    <property type="molecule type" value="Genomic_DNA"/>
</dbReference>
<gene>
    <name evidence="2" type="ORF">JOC74_001325</name>
</gene>
<dbReference type="Proteomes" id="UP000674416">
    <property type="component" value="Unassembled WGS sequence"/>
</dbReference>
<dbReference type="Gene3D" id="3.90.320.10">
    <property type="match status" value="1"/>
</dbReference>
<dbReference type="RefSeq" id="WP_312883778.1">
    <property type="nucleotide sequence ID" value="NZ_JAFDST010000001.1"/>
</dbReference>
<comment type="caution">
    <text evidence="2">The sequence shown here is derived from an EMBL/GenBank/DDBJ whole genome shotgun (WGS) entry which is preliminary data.</text>
</comment>
<dbReference type="Pfam" id="PF12684">
    <property type="entry name" value="DUF3799"/>
    <property type="match status" value="1"/>
</dbReference>
<keyword evidence="3" id="KW-1185">Reference proteome</keyword>
<name>A0ABS4CTE2_9BACI</name>
<evidence type="ECO:0000259" key="1">
    <source>
        <dbReference type="Pfam" id="PF12684"/>
    </source>
</evidence>
<evidence type="ECO:0000313" key="2">
    <source>
        <dbReference type="EMBL" id="MBP1080837.1"/>
    </source>
</evidence>
<dbReference type="InterPro" id="IPR024432">
    <property type="entry name" value="Put_RecE_PDDEXK-like_dom"/>
</dbReference>